<keyword evidence="3" id="KW-1185">Reference proteome</keyword>
<evidence type="ECO:0000313" key="3">
    <source>
        <dbReference type="Proteomes" id="UP000499080"/>
    </source>
</evidence>
<dbReference type="EMBL" id="BGPR01003548">
    <property type="protein sequence ID" value="GBM89558.1"/>
    <property type="molecule type" value="Genomic_DNA"/>
</dbReference>
<accession>A0A4Y2JJB8</accession>
<dbReference type="Proteomes" id="UP000499080">
    <property type="component" value="Unassembled WGS sequence"/>
</dbReference>
<organism evidence="2 3">
    <name type="scientific">Araneus ventricosus</name>
    <name type="common">Orbweaver spider</name>
    <name type="synonym">Epeira ventricosa</name>
    <dbReference type="NCBI Taxonomy" id="182803"/>
    <lineage>
        <taxon>Eukaryota</taxon>
        <taxon>Metazoa</taxon>
        <taxon>Ecdysozoa</taxon>
        <taxon>Arthropoda</taxon>
        <taxon>Chelicerata</taxon>
        <taxon>Arachnida</taxon>
        <taxon>Araneae</taxon>
        <taxon>Araneomorphae</taxon>
        <taxon>Entelegynae</taxon>
        <taxon>Araneoidea</taxon>
        <taxon>Araneidae</taxon>
        <taxon>Araneus</taxon>
    </lineage>
</organism>
<protein>
    <submittedName>
        <fullName evidence="2">Uncharacterized protein</fullName>
    </submittedName>
</protein>
<sequence length="92" mass="10095">MGWEVVQGCVSKISFPITNPVLDKRRPKGSLQKAAQNILDQIFLSSAIPTNYNLTTSTQTPDLHSPRRNLGGNGTSSASQSPGYRWNRQPPD</sequence>
<feature type="compositionally biased region" description="Polar residues" evidence="1">
    <location>
        <begin position="53"/>
        <end position="62"/>
    </location>
</feature>
<feature type="region of interest" description="Disordered" evidence="1">
    <location>
        <begin position="53"/>
        <end position="92"/>
    </location>
</feature>
<evidence type="ECO:0000256" key="1">
    <source>
        <dbReference type="SAM" id="MobiDB-lite"/>
    </source>
</evidence>
<comment type="caution">
    <text evidence="2">The sequence shown here is derived from an EMBL/GenBank/DDBJ whole genome shotgun (WGS) entry which is preliminary data.</text>
</comment>
<name>A0A4Y2JJB8_ARAVE</name>
<dbReference type="AlphaFoldDB" id="A0A4Y2JJB8"/>
<proteinExistence type="predicted"/>
<reference evidence="2 3" key="1">
    <citation type="journal article" date="2019" name="Sci. Rep.">
        <title>Orb-weaving spider Araneus ventricosus genome elucidates the spidroin gene catalogue.</title>
        <authorList>
            <person name="Kono N."/>
            <person name="Nakamura H."/>
            <person name="Ohtoshi R."/>
            <person name="Moran D.A.P."/>
            <person name="Shinohara A."/>
            <person name="Yoshida Y."/>
            <person name="Fujiwara M."/>
            <person name="Mori M."/>
            <person name="Tomita M."/>
            <person name="Arakawa K."/>
        </authorList>
    </citation>
    <scope>NUCLEOTIDE SEQUENCE [LARGE SCALE GENOMIC DNA]</scope>
</reference>
<evidence type="ECO:0000313" key="2">
    <source>
        <dbReference type="EMBL" id="GBM89558.1"/>
    </source>
</evidence>
<gene>
    <name evidence="2" type="ORF">AVEN_259336_1</name>
</gene>